<evidence type="ECO:0008006" key="4">
    <source>
        <dbReference type="Google" id="ProtNLM"/>
    </source>
</evidence>
<reference evidence="2 3" key="1">
    <citation type="submission" date="2014-04" db="EMBL/GenBank/DDBJ databases">
        <authorList>
            <person name="Hornung B.V."/>
        </authorList>
    </citation>
    <scope>NUCLEOTIDE SEQUENCE [LARGE SCALE GENOMIC DNA]</scope>
    <source>
        <strain evidence="2 3">CRIB</strain>
    </source>
</reference>
<dbReference type="KEGG" id="ril:CRIB_2433"/>
<keyword evidence="1" id="KW-0812">Transmembrane</keyword>
<dbReference type="AlphaFoldDB" id="A0A1V1I4F1"/>
<feature type="transmembrane region" description="Helical" evidence="1">
    <location>
        <begin position="6"/>
        <end position="24"/>
    </location>
</feature>
<organism evidence="2 3">
    <name type="scientific">Romboutsia ilealis</name>
    <dbReference type="NCBI Taxonomy" id="1115758"/>
    <lineage>
        <taxon>Bacteria</taxon>
        <taxon>Bacillati</taxon>
        <taxon>Bacillota</taxon>
        <taxon>Clostridia</taxon>
        <taxon>Peptostreptococcales</taxon>
        <taxon>Peptostreptococcaceae</taxon>
        <taxon>Romboutsia</taxon>
    </lineage>
</organism>
<keyword evidence="3" id="KW-1185">Reference proteome</keyword>
<sequence length="86" mass="9832">MNTLGWQIGAFLIGASALIIAIYIGKLLNTTNKVVEKVYKIIDYNERHIHETIENVASITTYTEEIVSMLSKITSITKVFRFVKRR</sequence>
<proteinExistence type="predicted"/>
<accession>A0A1V1I4F1</accession>
<dbReference type="Proteomes" id="UP000245622">
    <property type="component" value="Chromosome 1"/>
</dbReference>
<dbReference type="EMBL" id="LN555523">
    <property type="protein sequence ID" value="CED95029.1"/>
    <property type="molecule type" value="Genomic_DNA"/>
</dbReference>
<keyword evidence="1" id="KW-0472">Membrane</keyword>
<evidence type="ECO:0000256" key="1">
    <source>
        <dbReference type="SAM" id="Phobius"/>
    </source>
</evidence>
<evidence type="ECO:0000313" key="2">
    <source>
        <dbReference type="EMBL" id="CED95029.1"/>
    </source>
</evidence>
<keyword evidence="1" id="KW-1133">Transmembrane helix</keyword>
<dbReference type="GeneID" id="82206501"/>
<gene>
    <name evidence="2" type="ORF">CRIB_2433</name>
</gene>
<name>A0A1V1I4F1_9FIRM</name>
<evidence type="ECO:0000313" key="3">
    <source>
        <dbReference type="Proteomes" id="UP000245622"/>
    </source>
</evidence>
<protein>
    <recommendedName>
        <fullName evidence="4">DUF948 domain-containing protein</fullName>
    </recommendedName>
</protein>
<dbReference type="RefSeq" id="WP_180702505.1">
    <property type="nucleotide sequence ID" value="NZ_CAJUCR010000027.1"/>
</dbReference>